<reference evidence="4" key="1">
    <citation type="journal article" date="2020" name="G3 (Bethesda)">
        <title>High-Quality Assemblies for Three Invasive Social Wasps from the &lt;i&gt;Vespula&lt;/i&gt; Genus.</title>
        <authorList>
            <person name="Harrop T.W.R."/>
            <person name="Guhlin J."/>
            <person name="McLaughlin G.M."/>
            <person name="Permina E."/>
            <person name="Stockwell P."/>
            <person name="Gilligan J."/>
            <person name="Le Lec M.F."/>
            <person name="Gruber M.A.M."/>
            <person name="Quinn O."/>
            <person name="Lovegrove M."/>
            <person name="Duncan E.J."/>
            <person name="Remnant E.J."/>
            <person name="Van Eeckhoven J."/>
            <person name="Graham B."/>
            <person name="Knapp R.A."/>
            <person name="Langford K.W."/>
            <person name="Kronenberg Z."/>
            <person name="Press M.O."/>
            <person name="Eacker S.M."/>
            <person name="Wilson-Rankin E.E."/>
            <person name="Purcell J."/>
            <person name="Lester P.J."/>
            <person name="Dearden P.K."/>
        </authorList>
    </citation>
    <scope>NUCLEOTIDE SEQUENCE</scope>
    <source>
        <strain evidence="4">Linc-1</strain>
    </source>
</reference>
<comment type="caution">
    <text evidence="4">The sequence shown here is derived from an EMBL/GenBank/DDBJ whole genome shotgun (WGS) entry which is preliminary data.</text>
</comment>
<evidence type="ECO:0000256" key="1">
    <source>
        <dbReference type="SAM" id="MobiDB-lite"/>
    </source>
</evidence>
<dbReference type="PANTHER" id="PTHR46957:SF3">
    <property type="entry name" value="CYTOKINE RECEPTOR"/>
    <property type="match status" value="1"/>
</dbReference>
<organism evidence="4 5">
    <name type="scientific">Vespula germanica</name>
    <name type="common">German yellow jacket</name>
    <name type="synonym">Paravespula germanica</name>
    <dbReference type="NCBI Taxonomy" id="30212"/>
    <lineage>
        <taxon>Eukaryota</taxon>
        <taxon>Metazoa</taxon>
        <taxon>Ecdysozoa</taxon>
        <taxon>Arthropoda</taxon>
        <taxon>Hexapoda</taxon>
        <taxon>Insecta</taxon>
        <taxon>Pterygota</taxon>
        <taxon>Neoptera</taxon>
        <taxon>Endopterygota</taxon>
        <taxon>Hymenoptera</taxon>
        <taxon>Apocrita</taxon>
        <taxon>Aculeata</taxon>
        <taxon>Vespoidea</taxon>
        <taxon>Vespidae</taxon>
        <taxon>Vespinae</taxon>
        <taxon>Vespula</taxon>
    </lineage>
</organism>
<keyword evidence="5" id="KW-1185">Reference proteome</keyword>
<evidence type="ECO:0000256" key="2">
    <source>
        <dbReference type="SAM" id="Phobius"/>
    </source>
</evidence>
<dbReference type="InterPro" id="IPR036116">
    <property type="entry name" value="FN3_sf"/>
</dbReference>
<feature type="compositionally biased region" description="Basic and acidic residues" evidence="1">
    <location>
        <begin position="1408"/>
        <end position="1422"/>
    </location>
</feature>
<feature type="domain" description="Fibronectin type-III" evidence="3">
    <location>
        <begin position="702"/>
        <end position="804"/>
    </location>
</feature>
<dbReference type="PANTHER" id="PTHR46957">
    <property type="entry name" value="CYTOKINE RECEPTOR"/>
    <property type="match status" value="1"/>
</dbReference>
<feature type="domain" description="Fibronectin type-III" evidence="3">
    <location>
        <begin position="388"/>
        <end position="493"/>
    </location>
</feature>
<sequence length="1558" mass="175139">MSRVSLLKSETRLKHDKCWCTGAHSMSESYKSCGDHIKPTNHGCTDRNHLLYYKDKAHLKNEAIDCPIYNKCDIKMCSICQCSLEKEVKCFTCKCEIRQSDCCDLMKNYLCTCSYFNLLNRSSVTRDYSDYSLGLSVAQSTDIKWKSHTWRTVFVIIIGMLCTNICNADPSQCAVGLKTPGWTWPQGDIVLEYGQSLKILCILNKTYIDTVFPGKNSSDLVFFRNMKEMEPEYITIVNETTISMSVEKPPPAEDMYYCKLRLSNDYNKQHEAVCLNKVVIGFKPQEPQNFSCISHNWENMICSWDPVQNYVTTRFTLVFKLPGRAGGRKLYPCPKENKPNTCLWDASTNPIYRQPYEYYTFILNIENVLGNISVSYKFHHFAHVIPAKPANLSVINKTSDSAILRWNVPFPMQNFPPGLHHRITYQNQWDHQKSWQIINITNDIHMPKRYYNLTGLKYANTGYDVRVFMKSALAVGEDKWSKFSDITFRTPARLPALPPRTDIGSFEIAENNINRDIYLYWQAIPQYLENGDNFKYQIDYVEESGRKLALIPNETTRTYAKFKGISFNSYRFEIVATNIIGMSKERSKIFVPSKFEIPREPVAFTKIAFDGGLYELSWKPPSMNTEITNYTIFWCDNERDRPYQCTGFLDWVHVSKNTTIYNMTVPDAKKVYQFAISANTKKGSSGMVWASCTVIHNKVVGKMKSVWINRIGSDFIEVGWKLDCSDRIGIVEGFNIYYCPIMSPFNLNCKGSKLNTTIKADPHTIHGIVNNLKPYTTYMLAVAVLTKSGEGLHSDPLYNTTLEAAPSTPPKDVTIVNVTNTTMFITWKPPDAMNGVLRYYEVYYNGRAQKVEEANHIELKELLAYKNYSVNVAACTVSCSVKSPTIYKVTEIGVPGKIHVPNVRFMNSSQVIVIWSKPQNSAGHLDYYEIFSSDGEIQNSTKTDAQLPIPDCKTVGRERLYQFRVRAVNIAPDNTYLKGPWSDPGEGNCYSDGPSFKVWVVIWVIGSLSGVAFLFCLAYTSKRMWLKCKAMQDVEVKLPPGLAPNMKLLQKGGEQHIRQSSADSSGCSSGQESVTSSLTSDSQVSSDSGTEIDPIPVSPNKLLETLPAWESSSLRQRNVGVTRPVLVTETARWDSYVKVAKSGEPIIGDTSSLARSTPNLTDSTGYTTSQHTWSSTGYISMPSSEELSSNPSLVPKEPFNVGCYSIIDGIPKPMRSKSEENAEMTETVGIKTENKLVNPYITLASLEQKGKDKKVTDSFHDLDDITFTERNKLKSETITPLSVSDKTSKPYVQTGIIDTLKKPFNLSNTDSKRSMVSTPFASTSLTDSCNKPFVSSFISPTTLTQTLIDSSSKPYVTVSSIPEITKKSNAATTTLDSPQKSGVPHSTTDGTSKPYVLATSVFHMLQQQREKTETSNSEIHEGESDDSPTSSPLYWQSGGNLKPSIGLDTDKIMPVTNKSSGYVTIAENPKLDQQIPSTTSSPYTQHDRFEKPLPQTIGQSSDEQYCKVTVVPMKIKHNESCGAIKRCVRRCLKNAVEHSSSMISKCNLFNEGLGHYIL</sequence>
<dbReference type="Proteomes" id="UP000617340">
    <property type="component" value="Unassembled WGS sequence"/>
</dbReference>
<feature type="compositionally biased region" description="Low complexity" evidence="1">
    <location>
        <begin position="1060"/>
        <end position="1088"/>
    </location>
</feature>
<dbReference type="EMBL" id="JACSDZ010000006">
    <property type="protein sequence ID" value="KAF7401636.1"/>
    <property type="molecule type" value="Genomic_DNA"/>
</dbReference>
<feature type="region of interest" description="Disordered" evidence="1">
    <location>
        <begin position="1053"/>
        <end position="1099"/>
    </location>
</feature>
<gene>
    <name evidence="4" type="ORF">HZH68_007456</name>
</gene>
<accession>A0A834K9G9</accession>
<feature type="compositionally biased region" description="Polar residues" evidence="1">
    <location>
        <begin position="1369"/>
        <end position="1391"/>
    </location>
</feature>
<dbReference type="InterPro" id="IPR003961">
    <property type="entry name" value="FN3_dom"/>
</dbReference>
<dbReference type="SMART" id="SM00060">
    <property type="entry name" value="FN3"/>
    <property type="match status" value="6"/>
</dbReference>
<evidence type="ECO:0000313" key="4">
    <source>
        <dbReference type="EMBL" id="KAF7401636.1"/>
    </source>
</evidence>
<dbReference type="InterPro" id="IPR050713">
    <property type="entry name" value="RTP_Phos/Ushers"/>
</dbReference>
<dbReference type="Pfam" id="PF00041">
    <property type="entry name" value="fn3"/>
    <property type="match status" value="1"/>
</dbReference>
<feature type="region of interest" description="Disordered" evidence="1">
    <location>
        <begin position="1150"/>
        <end position="1172"/>
    </location>
</feature>
<feature type="region of interest" description="Disordered" evidence="1">
    <location>
        <begin position="1407"/>
        <end position="1440"/>
    </location>
</feature>
<protein>
    <recommendedName>
        <fullName evidence="3">Fibronectin type-III domain-containing protein</fullName>
    </recommendedName>
</protein>
<dbReference type="Gene3D" id="2.60.40.10">
    <property type="entry name" value="Immunoglobulins"/>
    <property type="match status" value="8"/>
</dbReference>
<name>A0A834K9G9_VESGE</name>
<proteinExistence type="predicted"/>
<evidence type="ECO:0000259" key="3">
    <source>
        <dbReference type="PROSITE" id="PS50853"/>
    </source>
</evidence>
<dbReference type="InterPro" id="IPR013783">
    <property type="entry name" value="Ig-like_fold"/>
</dbReference>
<feature type="compositionally biased region" description="Polar residues" evidence="1">
    <location>
        <begin position="1427"/>
        <end position="1439"/>
    </location>
</feature>
<feature type="region of interest" description="Disordered" evidence="1">
    <location>
        <begin position="1369"/>
        <end position="1392"/>
    </location>
</feature>
<feature type="transmembrane region" description="Helical" evidence="2">
    <location>
        <begin position="998"/>
        <end position="1019"/>
    </location>
</feature>
<keyword evidence="2" id="KW-0472">Membrane</keyword>
<keyword evidence="2" id="KW-1133">Transmembrane helix</keyword>
<dbReference type="PROSITE" id="PS50853">
    <property type="entry name" value="FN3"/>
    <property type="match status" value="4"/>
</dbReference>
<keyword evidence="2" id="KW-0812">Transmembrane</keyword>
<feature type="domain" description="Fibronectin type-III" evidence="3">
    <location>
        <begin position="809"/>
        <end position="897"/>
    </location>
</feature>
<evidence type="ECO:0000313" key="5">
    <source>
        <dbReference type="Proteomes" id="UP000617340"/>
    </source>
</evidence>
<dbReference type="SUPFAM" id="SSF49265">
    <property type="entry name" value="Fibronectin type III"/>
    <property type="match status" value="5"/>
</dbReference>
<dbReference type="GO" id="GO:0016020">
    <property type="term" value="C:membrane"/>
    <property type="evidence" value="ECO:0007669"/>
    <property type="project" value="UniProtKB-SubCell"/>
</dbReference>
<dbReference type="Pfam" id="PF25552">
    <property type="entry name" value="LIFR_D4"/>
    <property type="match status" value="1"/>
</dbReference>
<dbReference type="CDD" id="cd00063">
    <property type="entry name" value="FN3"/>
    <property type="match status" value="5"/>
</dbReference>
<feature type="domain" description="Fibronectin type-III" evidence="3">
    <location>
        <begin position="597"/>
        <end position="698"/>
    </location>
</feature>